<dbReference type="GO" id="GO:0000160">
    <property type="term" value="P:phosphorelay signal transduction system"/>
    <property type="evidence" value="ECO:0007669"/>
    <property type="project" value="InterPro"/>
</dbReference>
<accession>A0A219B6V8</accession>
<dbReference type="OrthoDB" id="582170at2"/>
<proteinExistence type="predicted"/>
<dbReference type="EMBL" id="NFZT01000001">
    <property type="protein sequence ID" value="OWV33529.1"/>
    <property type="molecule type" value="Genomic_DNA"/>
</dbReference>
<feature type="modified residue" description="4-aspartylphosphate" evidence="1">
    <location>
        <position position="65"/>
    </location>
</feature>
<evidence type="ECO:0000313" key="3">
    <source>
        <dbReference type="EMBL" id="OWV33529.1"/>
    </source>
</evidence>
<dbReference type="RefSeq" id="WP_088712302.1">
    <property type="nucleotide sequence ID" value="NZ_NFZT01000001.1"/>
</dbReference>
<evidence type="ECO:0000259" key="2">
    <source>
        <dbReference type="PROSITE" id="PS50110"/>
    </source>
</evidence>
<protein>
    <recommendedName>
        <fullName evidence="2">Response regulatory domain-containing protein</fullName>
    </recommendedName>
</protein>
<feature type="domain" description="Response regulatory" evidence="2">
    <location>
        <begin position="13"/>
        <end position="126"/>
    </location>
</feature>
<dbReference type="PROSITE" id="PS50110">
    <property type="entry name" value="RESPONSE_REGULATORY"/>
    <property type="match status" value="1"/>
</dbReference>
<dbReference type="SMART" id="SM00448">
    <property type="entry name" value="REC"/>
    <property type="match status" value="1"/>
</dbReference>
<evidence type="ECO:0000256" key="1">
    <source>
        <dbReference type="PROSITE-ProRule" id="PRU00169"/>
    </source>
</evidence>
<dbReference type="SUPFAM" id="SSF52172">
    <property type="entry name" value="CheY-like"/>
    <property type="match status" value="1"/>
</dbReference>
<dbReference type="InterPro" id="IPR011006">
    <property type="entry name" value="CheY-like_superfamily"/>
</dbReference>
<sequence>MPEKTHAGLTGRHILVVEDEVLIALDIETALEMQGAKVHGPITRLAEGLSIAENSAEEFDGAILDINLQGEEVFPIAEVLSAKGVPFLFHTGHGDSRTLQQQYAKAPVCNKPCQTETLLSELERLVS</sequence>
<name>A0A219B6V8_9SPHN</name>
<keyword evidence="4" id="KW-1185">Reference proteome</keyword>
<gene>
    <name evidence="3" type="ORF">B5C34_08695</name>
</gene>
<evidence type="ECO:0000313" key="4">
    <source>
        <dbReference type="Proteomes" id="UP000198462"/>
    </source>
</evidence>
<dbReference type="InterPro" id="IPR001789">
    <property type="entry name" value="Sig_transdc_resp-reg_receiver"/>
</dbReference>
<keyword evidence="1" id="KW-0597">Phosphoprotein</keyword>
<comment type="caution">
    <text evidence="3">The sequence shown here is derived from an EMBL/GenBank/DDBJ whole genome shotgun (WGS) entry which is preliminary data.</text>
</comment>
<dbReference type="Gene3D" id="3.40.50.2300">
    <property type="match status" value="1"/>
</dbReference>
<organism evidence="3 4">
    <name type="scientific">Pacificimonas flava</name>
    <dbReference type="NCBI Taxonomy" id="1234595"/>
    <lineage>
        <taxon>Bacteria</taxon>
        <taxon>Pseudomonadati</taxon>
        <taxon>Pseudomonadota</taxon>
        <taxon>Alphaproteobacteria</taxon>
        <taxon>Sphingomonadales</taxon>
        <taxon>Sphingosinicellaceae</taxon>
        <taxon>Pacificimonas</taxon>
    </lineage>
</organism>
<dbReference type="Proteomes" id="UP000198462">
    <property type="component" value="Unassembled WGS sequence"/>
</dbReference>
<reference evidence="4" key="1">
    <citation type="submission" date="2017-05" db="EMBL/GenBank/DDBJ databases">
        <authorList>
            <person name="Lin X."/>
        </authorList>
    </citation>
    <scope>NUCLEOTIDE SEQUENCE [LARGE SCALE GENOMIC DNA]</scope>
    <source>
        <strain evidence="4">JLT2012</strain>
    </source>
</reference>
<dbReference type="AlphaFoldDB" id="A0A219B6V8"/>